<feature type="compositionally biased region" description="Low complexity" evidence="1">
    <location>
        <begin position="865"/>
        <end position="886"/>
    </location>
</feature>
<dbReference type="OrthoDB" id="4159838at2759"/>
<dbReference type="AlphaFoldDB" id="A0A3A2ZRN0"/>
<name>A0A3A2ZRN0_9EURO</name>
<keyword evidence="3" id="KW-1185">Reference proteome</keyword>
<evidence type="ECO:0000256" key="1">
    <source>
        <dbReference type="SAM" id="MobiDB-lite"/>
    </source>
</evidence>
<feature type="compositionally biased region" description="Low complexity" evidence="1">
    <location>
        <begin position="739"/>
        <end position="756"/>
    </location>
</feature>
<gene>
    <name evidence="2" type="ORF">PHISCL_05678</name>
</gene>
<feature type="region of interest" description="Disordered" evidence="1">
    <location>
        <begin position="716"/>
        <end position="796"/>
    </location>
</feature>
<dbReference type="EMBL" id="MVGC01000193">
    <property type="protein sequence ID" value="RJE21974.1"/>
    <property type="molecule type" value="Genomic_DNA"/>
</dbReference>
<feature type="region of interest" description="Disordered" evidence="1">
    <location>
        <begin position="35"/>
        <end position="72"/>
    </location>
</feature>
<proteinExistence type="predicted"/>
<dbReference type="STRING" id="2070753.A0A3A2ZRN0"/>
<sequence>MEDIRPSAKWANRMLRPLTSIYRRLEKHNENLSMISSSKPKGKAETCDLDPTRVSTVEDGGSYSDGDGDDPAWVPDKRRVRHKYSTRVEGSRGRRRNRVTMRSPELNKTLLPGAIEIATPLITGKTTREALGRASAQKQSFRPPELRNSFPGVCKGRRTSRTNNPSFPAYQGSWKEVVDMSGDTEFINIAHLLDRVFLKFLSNTRGHILPWEQTEGARSLMSMVVRRLPEFIEEEQRIQDEEDGENEEDMCDAYLSELESYYAPGGGGWRPLREAVRAQGIYMVSEMIQRQWVTKLAACRLLEECMNHHELDAFELLSSKCLSTVEFYDYPTTFYPAKSSTHCDDPIQILSTYYSRTDRCSFVFNELEKLLRRRVMPPEWMVTKPWKKCVDAAITSFSTGDENSTAAKSLIEAVILCAGNSCLAINTTPVDGRSLGRARYLHLKATRTSTTNASASIEEQLPCPIPIQDALSNLTLSLMAALCGIHLARSHNPAAEERAISMKMKEFVKFLAFTVQREVEMRPPPKNADFPMPQFLRRGYVLLGHCLLQCGEGAPENIRWPEPMSWENVEAFFTLLSSRSDVIKELATLVRQVFHCYEHVHKSDQTRTSPEIRSKISSLIRLSDNRGLSILLGKVAAETAMDLAETTVDPDDHVWAVEVQEKAVSFQHEQGRRHGTADGQMGNNSGLYRWEDSIGEWVATTPPMLKAKAVEVSSKHFGAIRRPPSTIADSTTSDSPRLSPSGDSASSMTSSAPSVSLKRARSDSLSRSSKRQCSTPVSVYSGEETNSGDDAESLVSHETCELNSAPPAAYMRTRRGTQGEFTQTREIPRRAAREIMDPGSTGNIEVVITKKRDSTRHHDFAGQNSTVSLRRSTRSTTSRLPTTLRRNPPRKQTAPVVPRVVRTRSVIPCSQDDDSEDELNCF</sequence>
<evidence type="ECO:0000313" key="2">
    <source>
        <dbReference type="EMBL" id="RJE21974.1"/>
    </source>
</evidence>
<reference evidence="3" key="1">
    <citation type="submission" date="2017-02" db="EMBL/GenBank/DDBJ databases">
        <authorList>
            <person name="Tafer H."/>
            <person name="Lopandic K."/>
        </authorList>
    </citation>
    <scope>NUCLEOTIDE SEQUENCE [LARGE SCALE GENOMIC DNA]</scope>
    <source>
        <strain evidence="3">CBS 366.77</strain>
    </source>
</reference>
<comment type="caution">
    <text evidence="2">The sequence shown here is derived from an EMBL/GenBank/DDBJ whole genome shotgun (WGS) entry which is preliminary data.</text>
</comment>
<feature type="compositionally biased region" description="Polar residues" evidence="1">
    <location>
        <begin position="763"/>
        <end position="778"/>
    </location>
</feature>
<feature type="region of interest" description="Disordered" evidence="1">
    <location>
        <begin position="865"/>
        <end position="897"/>
    </location>
</feature>
<protein>
    <submittedName>
        <fullName evidence="2">Uncharacterized protein</fullName>
    </submittedName>
</protein>
<feature type="compositionally biased region" description="Polar residues" evidence="1">
    <location>
        <begin position="727"/>
        <end position="738"/>
    </location>
</feature>
<accession>A0A3A2ZRN0</accession>
<dbReference type="Proteomes" id="UP000266188">
    <property type="component" value="Unassembled WGS sequence"/>
</dbReference>
<evidence type="ECO:0000313" key="3">
    <source>
        <dbReference type="Proteomes" id="UP000266188"/>
    </source>
</evidence>
<organism evidence="2 3">
    <name type="scientific">Aspergillus sclerotialis</name>
    <dbReference type="NCBI Taxonomy" id="2070753"/>
    <lineage>
        <taxon>Eukaryota</taxon>
        <taxon>Fungi</taxon>
        <taxon>Dikarya</taxon>
        <taxon>Ascomycota</taxon>
        <taxon>Pezizomycotina</taxon>
        <taxon>Eurotiomycetes</taxon>
        <taxon>Eurotiomycetidae</taxon>
        <taxon>Eurotiales</taxon>
        <taxon>Aspergillaceae</taxon>
        <taxon>Aspergillus</taxon>
        <taxon>Aspergillus subgen. Polypaecilum</taxon>
    </lineage>
</organism>
<feature type="region of interest" description="Disordered" evidence="1">
    <location>
        <begin position="134"/>
        <end position="167"/>
    </location>
</feature>